<dbReference type="InterPro" id="IPR050469">
    <property type="entry name" value="Diguanylate_Cyclase"/>
</dbReference>
<feature type="transmembrane region" description="Helical" evidence="8">
    <location>
        <begin position="307"/>
        <end position="326"/>
    </location>
</feature>
<dbReference type="Pfam" id="PF02743">
    <property type="entry name" value="dCache_1"/>
    <property type="match status" value="1"/>
</dbReference>
<dbReference type="Gene3D" id="3.30.450.20">
    <property type="entry name" value="PAS domain"/>
    <property type="match status" value="2"/>
</dbReference>
<dbReference type="InterPro" id="IPR033479">
    <property type="entry name" value="dCache_1"/>
</dbReference>
<dbReference type="CDD" id="cd12915">
    <property type="entry name" value="PDC2_DGC_like"/>
    <property type="match status" value="1"/>
</dbReference>
<comment type="subcellular location">
    <subcellularLocation>
        <location evidence="1">Cell membrane</location>
        <topology evidence="1">Multi-pass membrane protein</topology>
    </subcellularLocation>
</comment>
<keyword evidence="4 8" id="KW-0812">Transmembrane</keyword>
<keyword evidence="5 8" id="KW-1133">Transmembrane helix</keyword>
<evidence type="ECO:0000256" key="4">
    <source>
        <dbReference type="ARBA" id="ARBA00022692"/>
    </source>
</evidence>
<sequence length="511" mass="56366">MLFGRQSDRRDLAGKGWFRKDSGHRPWRLSAKLLIASSIATVIGFSAICTSVMLDMRRGEEELARQTLENLAAGIDADIARNIELYDLSLRAVASNLVMPEIKDVSKEIQHLILFDHAATARHFGVIQVFDADGKLTHDAASLDPAPEDRSDEEYFQVHRANPNVGLYMSRPMLRRSAYSVVLSRRINDSDGGFLGVVVGSIRFSYFHELFGRLTLNPGDTITVLRRDRTIIMRTPFDLDVIGRNLAERKNWNPTNLKEGGAYAGVGPVDPTPRLYVRSAQTSLFFVVVGKPLASILSLWHREVIRIGAIMLVLIIVVVGTTLFLAREIGRRAEAEDRLEELATTDALTGLKNRRKFDIEIDAEWRRAARNQTPVAVLMIDADYFKAYNDTYGHQAGDQVLVGIAICISDSVRRAGDCPARYGGEEFAVLLPGLSAVEAFAVAETIRLKVEQWSEDPNVTTVSVGVASMTPTAAIDWAYLVEAADRALYAAKANGRNQSVVAAVPQLALVA</sequence>
<dbReference type="NCBIfam" id="TIGR00254">
    <property type="entry name" value="GGDEF"/>
    <property type="match status" value="1"/>
</dbReference>
<protein>
    <recommendedName>
        <fullName evidence="2">diguanylate cyclase</fullName>
        <ecNumber evidence="2">2.7.7.65</ecNumber>
    </recommendedName>
</protein>
<evidence type="ECO:0000256" key="7">
    <source>
        <dbReference type="ARBA" id="ARBA00034247"/>
    </source>
</evidence>
<dbReference type="GO" id="GO:0052621">
    <property type="term" value="F:diguanylate cyclase activity"/>
    <property type="evidence" value="ECO:0007669"/>
    <property type="project" value="UniProtKB-EC"/>
</dbReference>
<accession>A0A7Y4M1P1</accession>
<dbReference type="InterPro" id="IPR000160">
    <property type="entry name" value="GGDEF_dom"/>
</dbReference>
<evidence type="ECO:0000256" key="1">
    <source>
        <dbReference type="ARBA" id="ARBA00004651"/>
    </source>
</evidence>
<gene>
    <name evidence="10" type="ORF">HCN50_11395</name>
</gene>
<evidence type="ECO:0000313" key="10">
    <source>
        <dbReference type="EMBL" id="NOJ46843.1"/>
    </source>
</evidence>
<evidence type="ECO:0000256" key="3">
    <source>
        <dbReference type="ARBA" id="ARBA00022475"/>
    </source>
</evidence>
<dbReference type="CDD" id="cd12914">
    <property type="entry name" value="PDC1_DGC_like"/>
    <property type="match status" value="1"/>
</dbReference>
<dbReference type="EC" id="2.7.7.65" evidence="2"/>
<evidence type="ECO:0000256" key="2">
    <source>
        <dbReference type="ARBA" id="ARBA00012528"/>
    </source>
</evidence>
<dbReference type="Gene3D" id="3.30.70.270">
    <property type="match status" value="1"/>
</dbReference>
<dbReference type="InterPro" id="IPR029787">
    <property type="entry name" value="Nucleotide_cyclase"/>
</dbReference>
<evidence type="ECO:0000256" key="8">
    <source>
        <dbReference type="SAM" id="Phobius"/>
    </source>
</evidence>
<dbReference type="EMBL" id="JAAVLW010000003">
    <property type="protein sequence ID" value="NOJ46843.1"/>
    <property type="molecule type" value="Genomic_DNA"/>
</dbReference>
<dbReference type="Proteomes" id="UP000528734">
    <property type="component" value="Unassembled WGS sequence"/>
</dbReference>
<dbReference type="FunFam" id="3.30.70.270:FF:000001">
    <property type="entry name" value="Diguanylate cyclase domain protein"/>
    <property type="match status" value="1"/>
</dbReference>
<dbReference type="SMART" id="SM00267">
    <property type="entry name" value="GGDEF"/>
    <property type="match status" value="1"/>
</dbReference>
<evidence type="ECO:0000259" key="9">
    <source>
        <dbReference type="PROSITE" id="PS50887"/>
    </source>
</evidence>
<evidence type="ECO:0000256" key="6">
    <source>
        <dbReference type="ARBA" id="ARBA00023136"/>
    </source>
</evidence>
<dbReference type="SUPFAM" id="SSF55073">
    <property type="entry name" value="Nucleotide cyclase"/>
    <property type="match status" value="1"/>
</dbReference>
<keyword evidence="11" id="KW-1185">Reference proteome</keyword>
<reference evidence="10 11" key="1">
    <citation type="submission" date="2020-03" db="EMBL/GenBank/DDBJ databases">
        <title>Bradyrhizobium diversity isolated from nodules of Muelleranthus trifoliolatus.</title>
        <authorList>
            <person name="Klepa M."/>
            <person name="Helene L."/>
            <person name="Hungria M."/>
        </authorList>
    </citation>
    <scope>NUCLEOTIDE SEQUENCE [LARGE SCALE GENOMIC DNA]</scope>
    <source>
        <strain evidence="10 11">WSM 1744</strain>
    </source>
</reference>
<name>A0A7Y4M1P1_9BRAD</name>
<comment type="catalytic activity">
    <reaction evidence="7">
        <text>2 GTP = 3',3'-c-di-GMP + 2 diphosphate</text>
        <dbReference type="Rhea" id="RHEA:24898"/>
        <dbReference type="ChEBI" id="CHEBI:33019"/>
        <dbReference type="ChEBI" id="CHEBI:37565"/>
        <dbReference type="ChEBI" id="CHEBI:58805"/>
        <dbReference type="EC" id="2.7.7.65"/>
    </reaction>
</comment>
<dbReference type="AlphaFoldDB" id="A0A7Y4M1P1"/>
<feature type="domain" description="GGDEF" evidence="9">
    <location>
        <begin position="373"/>
        <end position="504"/>
    </location>
</feature>
<dbReference type="Pfam" id="PF00990">
    <property type="entry name" value="GGDEF"/>
    <property type="match status" value="1"/>
</dbReference>
<dbReference type="CDD" id="cd01949">
    <property type="entry name" value="GGDEF"/>
    <property type="match status" value="1"/>
</dbReference>
<dbReference type="PANTHER" id="PTHR45138:SF9">
    <property type="entry name" value="DIGUANYLATE CYCLASE DGCM-RELATED"/>
    <property type="match status" value="1"/>
</dbReference>
<dbReference type="PROSITE" id="PS50887">
    <property type="entry name" value="GGDEF"/>
    <property type="match status" value="1"/>
</dbReference>
<dbReference type="InterPro" id="IPR043128">
    <property type="entry name" value="Rev_trsase/Diguanyl_cyclase"/>
</dbReference>
<comment type="caution">
    <text evidence="10">The sequence shown here is derived from an EMBL/GenBank/DDBJ whole genome shotgun (WGS) entry which is preliminary data.</text>
</comment>
<feature type="transmembrane region" description="Helical" evidence="8">
    <location>
        <begin position="33"/>
        <end position="54"/>
    </location>
</feature>
<proteinExistence type="predicted"/>
<dbReference type="GO" id="GO:0005886">
    <property type="term" value="C:plasma membrane"/>
    <property type="evidence" value="ECO:0007669"/>
    <property type="project" value="UniProtKB-SubCell"/>
</dbReference>
<evidence type="ECO:0000313" key="11">
    <source>
        <dbReference type="Proteomes" id="UP000528734"/>
    </source>
</evidence>
<evidence type="ECO:0000256" key="5">
    <source>
        <dbReference type="ARBA" id="ARBA00022989"/>
    </source>
</evidence>
<keyword evidence="3" id="KW-1003">Cell membrane</keyword>
<dbReference type="GO" id="GO:1902201">
    <property type="term" value="P:negative regulation of bacterial-type flagellum-dependent cell motility"/>
    <property type="evidence" value="ECO:0007669"/>
    <property type="project" value="TreeGrafter"/>
</dbReference>
<keyword evidence="6 8" id="KW-0472">Membrane</keyword>
<dbReference type="PANTHER" id="PTHR45138">
    <property type="entry name" value="REGULATORY COMPONENTS OF SENSORY TRANSDUCTION SYSTEM"/>
    <property type="match status" value="1"/>
</dbReference>
<dbReference type="GO" id="GO:0043709">
    <property type="term" value="P:cell adhesion involved in single-species biofilm formation"/>
    <property type="evidence" value="ECO:0007669"/>
    <property type="project" value="TreeGrafter"/>
</dbReference>
<organism evidence="10 11">
    <name type="scientific">Bradyrhizobium archetypum</name>
    <dbReference type="NCBI Taxonomy" id="2721160"/>
    <lineage>
        <taxon>Bacteria</taxon>
        <taxon>Pseudomonadati</taxon>
        <taxon>Pseudomonadota</taxon>
        <taxon>Alphaproteobacteria</taxon>
        <taxon>Hyphomicrobiales</taxon>
        <taxon>Nitrobacteraceae</taxon>
        <taxon>Bradyrhizobium</taxon>
    </lineage>
</organism>